<evidence type="ECO:0000256" key="1">
    <source>
        <dbReference type="SAM" id="Coils"/>
    </source>
</evidence>
<feature type="domain" description="Flagellar Assembly Protein A N-terminal region" evidence="2">
    <location>
        <begin position="129"/>
        <end position="277"/>
    </location>
</feature>
<accession>A0A7H9CIS2</accession>
<evidence type="ECO:0000259" key="2">
    <source>
        <dbReference type="Pfam" id="PF20250"/>
    </source>
</evidence>
<evidence type="ECO:0000313" key="3">
    <source>
        <dbReference type="EMBL" id="QLI05852.1"/>
    </source>
</evidence>
<dbReference type="EMBL" id="CP049075">
    <property type="protein sequence ID" value="QLI05852.1"/>
    <property type="molecule type" value="Genomic_DNA"/>
</dbReference>
<reference evidence="3 4" key="1">
    <citation type="submission" date="2020-02" db="EMBL/GenBank/DDBJ databases">
        <title>Complete genome sequence of the novel Campylobacter species Candidatus Campylobacter infans.</title>
        <authorList>
            <person name="Duim B."/>
            <person name="Zomer A."/>
            <person name="van der Graaf L."/>
            <person name="Wagenaar J."/>
        </authorList>
    </citation>
    <scope>NUCLEOTIDE SEQUENCE [LARGE SCALE GENOMIC DNA]</scope>
    <source>
        <strain evidence="3 4">19S00001</strain>
    </source>
</reference>
<evidence type="ECO:0000313" key="4">
    <source>
        <dbReference type="Proteomes" id="UP000509414"/>
    </source>
</evidence>
<dbReference type="RefSeq" id="WP_179975002.1">
    <property type="nucleotide sequence ID" value="NZ_CP049075.1"/>
</dbReference>
<organism evidence="3 4">
    <name type="scientific">Candidatus Campylobacter infans</name>
    <dbReference type="NCBI Taxonomy" id="2561898"/>
    <lineage>
        <taxon>Bacteria</taxon>
        <taxon>Pseudomonadati</taxon>
        <taxon>Campylobacterota</taxon>
        <taxon>Epsilonproteobacteria</taxon>
        <taxon>Campylobacterales</taxon>
        <taxon>Campylobacteraceae</taxon>
        <taxon>Campylobacter</taxon>
    </lineage>
</organism>
<proteinExistence type="predicted"/>
<dbReference type="KEGG" id="cinf:CINF_1367"/>
<keyword evidence="1" id="KW-0175">Coiled coil</keyword>
<dbReference type="InterPro" id="IPR046866">
    <property type="entry name" value="FapA_N"/>
</dbReference>
<protein>
    <submittedName>
        <fullName evidence="3">DUF342 domain-containing protein</fullName>
    </submittedName>
</protein>
<dbReference type="Pfam" id="PF20250">
    <property type="entry name" value="FapA_N"/>
    <property type="match status" value="1"/>
</dbReference>
<dbReference type="Proteomes" id="UP000509414">
    <property type="component" value="Chromosome"/>
</dbReference>
<dbReference type="AlphaFoldDB" id="A0A7H9CIS2"/>
<keyword evidence="4" id="KW-1185">Reference proteome</keyword>
<feature type="coiled-coil region" evidence="1">
    <location>
        <begin position="514"/>
        <end position="548"/>
    </location>
</feature>
<name>A0A7H9CIS2_9BACT</name>
<gene>
    <name evidence="3" type="ORF">CINF_1367</name>
</gene>
<sequence>MGKVSSATIDTENVYEDLKLASQASQVPINDVDVDILAIHTKYILGDENAISVDDVSIFDDDEFFSDPKLLIEQSYRVRYYDKTVTPKTKLPKISISVNKTLTKLLAKIDATNKIKYTSDFSAELENAINRQILKYGFLIGIRNASLKKEIKRITSALRVNGELGEDIVFEVASGVLPKYPVDDALIYHYKEKICNEGDDPNASVLAVVSEGEVVIEYIKSQTGHPGRNLKGELIAVGEPKTQNQTEIKTTDKIEKIEDENSIKYISKQQGYVSEENGVYDIKEKLDVNEISLKTTGSIDAGLDSDVTINVAESDVMKDAIGAGMSIETSILNVQGSVAQGASITAKQVNIGGQTHGKSTIKANNATINVHLGYLECSQTAIAKRVESGTIIAKVARIESALGATIIAEEIYIKELVANCNLIASKLIVIDQILGSDNRFVIDLMQIPEYAASLEQYSKEKASLGKELSKMKQILESKHALITQNTSSVNFVKKRIQELENNNEQVPMGLINKLKDYQSLVYEYNEKAKQYKNKNERYCEVIAKLEELQDMIFDSKIINKGRWAELNDIKFELIEPRRTITYSTRENELARMITLKHLEIAGESLYELKKSNELPPEFM</sequence>